<keyword evidence="6" id="KW-0411">Iron-sulfur</keyword>
<organism evidence="10 11">
    <name type="scientific">Aureococcus anophagefferens</name>
    <name type="common">Harmful bloom alga</name>
    <dbReference type="NCBI Taxonomy" id="44056"/>
    <lineage>
        <taxon>Eukaryota</taxon>
        <taxon>Sar</taxon>
        <taxon>Stramenopiles</taxon>
        <taxon>Ochrophyta</taxon>
        <taxon>Pelagophyceae</taxon>
        <taxon>Pelagomonadales</taxon>
        <taxon>Pelagomonadaceae</taxon>
        <taxon>Aureococcus</taxon>
    </lineage>
</organism>
<evidence type="ECO:0000256" key="4">
    <source>
        <dbReference type="ARBA" id="ARBA00022723"/>
    </source>
</evidence>
<dbReference type="EMBL" id="JBBJCI010000019">
    <property type="protein sequence ID" value="KAK7254744.1"/>
    <property type="molecule type" value="Genomic_DNA"/>
</dbReference>
<keyword evidence="10" id="KW-0808">Transferase</keyword>
<protein>
    <submittedName>
        <fullName evidence="10">Radical SAM methylase</fullName>
    </submittedName>
</protein>
<evidence type="ECO:0000313" key="11">
    <source>
        <dbReference type="Proteomes" id="UP001363151"/>
    </source>
</evidence>
<keyword evidence="10" id="KW-0489">Methyltransferase</keyword>
<keyword evidence="8" id="KW-0732">Signal</keyword>
<keyword evidence="11" id="KW-1185">Reference proteome</keyword>
<accession>A0ABR1GFG9</accession>
<dbReference type="GO" id="GO:0032259">
    <property type="term" value="P:methylation"/>
    <property type="evidence" value="ECO:0007669"/>
    <property type="project" value="UniProtKB-KW"/>
</dbReference>
<evidence type="ECO:0000256" key="1">
    <source>
        <dbReference type="ARBA" id="ARBA00001966"/>
    </source>
</evidence>
<dbReference type="InterPro" id="IPR040072">
    <property type="entry name" value="Methyltransferase_A"/>
</dbReference>
<comment type="caution">
    <text evidence="10">The sequence shown here is derived from an EMBL/GenBank/DDBJ whole genome shotgun (WGS) entry which is preliminary data.</text>
</comment>
<keyword evidence="2" id="KW-0004">4Fe-4S</keyword>
<feature type="compositionally biased region" description="Basic and acidic residues" evidence="7">
    <location>
        <begin position="536"/>
        <end position="546"/>
    </location>
</feature>
<dbReference type="InterPro" id="IPR007197">
    <property type="entry name" value="rSAM"/>
</dbReference>
<dbReference type="GO" id="GO:0008168">
    <property type="term" value="F:methyltransferase activity"/>
    <property type="evidence" value="ECO:0007669"/>
    <property type="project" value="UniProtKB-KW"/>
</dbReference>
<evidence type="ECO:0000256" key="7">
    <source>
        <dbReference type="SAM" id="MobiDB-lite"/>
    </source>
</evidence>
<gene>
    <name evidence="10" type="ORF">SO694_00130076</name>
</gene>
<feature type="domain" description="Radical SAM core" evidence="9">
    <location>
        <begin position="134"/>
        <end position="366"/>
    </location>
</feature>
<feature type="signal peptide" evidence="8">
    <location>
        <begin position="1"/>
        <end position="22"/>
    </location>
</feature>
<feature type="chain" id="PRO_5045240419" evidence="8">
    <location>
        <begin position="23"/>
        <end position="658"/>
    </location>
</feature>
<dbReference type="PROSITE" id="PS51918">
    <property type="entry name" value="RADICAL_SAM"/>
    <property type="match status" value="1"/>
</dbReference>
<evidence type="ECO:0000256" key="5">
    <source>
        <dbReference type="ARBA" id="ARBA00023004"/>
    </source>
</evidence>
<dbReference type="Proteomes" id="UP001363151">
    <property type="component" value="Unassembled WGS sequence"/>
</dbReference>
<dbReference type="Gene3D" id="3.20.20.70">
    <property type="entry name" value="Aldolase class I"/>
    <property type="match status" value="1"/>
</dbReference>
<comment type="cofactor">
    <cofactor evidence="1">
        <name>[4Fe-4S] cluster</name>
        <dbReference type="ChEBI" id="CHEBI:49883"/>
    </cofactor>
</comment>
<dbReference type="InterPro" id="IPR013785">
    <property type="entry name" value="Aldolase_TIM"/>
</dbReference>
<feature type="region of interest" description="Disordered" evidence="7">
    <location>
        <begin position="485"/>
        <end position="507"/>
    </location>
</feature>
<evidence type="ECO:0000256" key="2">
    <source>
        <dbReference type="ARBA" id="ARBA00022485"/>
    </source>
</evidence>
<feature type="region of interest" description="Disordered" evidence="7">
    <location>
        <begin position="536"/>
        <end position="594"/>
    </location>
</feature>
<proteinExistence type="predicted"/>
<keyword evidence="4" id="KW-0479">Metal-binding</keyword>
<name>A0ABR1GFG9_AURAN</name>
<reference evidence="10 11" key="1">
    <citation type="submission" date="2024-03" db="EMBL/GenBank/DDBJ databases">
        <title>Aureococcus anophagefferens CCMP1851 and Kratosvirus quantuckense: Draft genome of a second virus-susceptible host strain in the model system.</title>
        <authorList>
            <person name="Chase E."/>
            <person name="Truchon A.R."/>
            <person name="Schepens W."/>
            <person name="Wilhelm S.W."/>
        </authorList>
    </citation>
    <scope>NUCLEOTIDE SEQUENCE [LARGE SCALE GENOMIC DNA]</scope>
    <source>
        <strain evidence="10 11">CCMP1851</strain>
    </source>
</reference>
<evidence type="ECO:0000259" key="9">
    <source>
        <dbReference type="PROSITE" id="PS51918"/>
    </source>
</evidence>
<keyword evidence="5" id="KW-0408">Iron</keyword>
<evidence type="ECO:0000313" key="10">
    <source>
        <dbReference type="EMBL" id="KAK7254744.1"/>
    </source>
</evidence>
<evidence type="ECO:0000256" key="6">
    <source>
        <dbReference type="ARBA" id="ARBA00023014"/>
    </source>
</evidence>
<evidence type="ECO:0000256" key="3">
    <source>
        <dbReference type="ARBA" id="ARBA00022691"/>
    </source>
</evidence>
<dbReference type="PANTHER" id="PTHR30544">
    <property type="entry name" value="23S RRNA METHYLTRANSFERASE"/>
    <property type="match status" value="1"/>
</dbReference>
<sequence>MAMTKVIRPLQVLALLLAQTRALSTIAKPLTTTSSLRAPGLLTTPVESLRSLIGEARTRSVWKALREGRDPCVQEETPELSRWTRETLTAAYGSGADARCADARTAEDGTTKLLVEFGDRDAVEAVLIPQLTRGKATSTLCVSSQVGCAMGCAFCATGKMGLIRSLTDDEIAAQLWLALRAARSVPDLPPLRSIVFMGMGDAGTNPKHAKAAAECFTDPDRFGFSRHRLTLSTVGPSPSAFLALAAAPGQLAWSVPGQHKRAKFPTSKAPISAIFHSFRLILGRAIISRNGDAEAAIGRVERACVGRFLRGKQSKLYFLGVVVRASCPLDEPRRMRFTVDAGGPLPAGDGDAPRFVELAQGQVSNDCVGDAEFAAWRSRALEHLTDEELARPLDAPEAALKPSDLRPLAVPVCGPWVGAAFDAPLDLSKARGRDSPALLLDDAPLRDDLPPAFLDELPFRLDDADDDVALLDIDGLGAFDDAPAEALAAPPEAGPRRRRRKIPKSIVDEICDSDGGSVYEDVDDDDASDDVRAASRAALPEKKPGAKDPPTVVSDESPVSTVRGPHSDSSFLEPPDTPPPPGLGADRRRKRKENLADLENRVRRIGTKVRVARAPGTPRAEVIKIPSGMRTFVLVKMLEGADGGKECLYMPSELILDE</sequence>
<keyword evidence="3" id="KW-0949">S-adenosyl-L-methionine</keyword>
<dbReference type="PANTHER" id="PTHR30544:SF5">
    <property type="entry name" value="RADICAL SAM CORE DOMAIN-CONTAINING PROTEIN"/>
    <property type="match status" value="1"/>
</dbReference>
<evidence type="ECO:0000256" key="8">
    <source>
        <dbReference type="SAM" id="SignalP"/>
    </source>
</evidence>